<name>A0A0Q2M538_MYCGO</name>
<evidence type="ECO:0000313" key="1">
    <source>
        <dbReference type="EMBL" id="KQH75039.1"/>
    </source>
</evidence>
<comment type="caution">
    <text evidence="1">The sequence shown here is derived from an EMBL/GenBank/DDBJ whole genome shotgun (WGS) entry which is preliminary data.</text>
</comment>
<organism evidence="1 2">
    <name type="scientific">Mycobacterium gordonae</name>
    <dbReference type="NCBI Taxonomy" id="1778"/>
    <lineage>
        <taxon>Bacteria</taxon>
        <taxon>Bacillati</taxon>
        <taxon>Actinomycetota</taxon>
        <taxon>Actinomycetes</taxon>
        <taxon>Mycobacteriales</taxon>
        <taxon>Mycobacteriaceae</taxon>
        <taxon>Mycobacterium</taxon>
    </lineage>
</organism>
<reference evidence="1 2" key="1">
    <citation type="submission" date="2015-10" db="EMBL/GenBank/DDBJ databases">
        <title>Mycobacterium gordonae draft genome assembly.</title>
        <authorList>
            <person name="Ustinova V."/>
            <person name="Smirnova T."/>
            <person name="Blagodatskikh K."/>
            <person name="Varlamov D."/>
            <person name="Larionova E."/>
            <person name="Chernousova L."/>
        </authorList>
    </citation>
    <scope>NUCLEOTIDE SEQUENCE [LARGE SCALE GENOMIC DNA]</scope>
    <source>
        <strain evidence="1 2">CTRI 14-8773</strain>
    </source>
</reference>
<dbReference type="Proteomes" id="UP000051677">
    <property type="component" value="Unassembled WGS sequence"/>
</dbReference>
<gene>
    <name evidence="1" type="ORF">AO501_19380</name>
</gene>
<sequence>MIAAAVDLPRTSVHRVIQDYRRAQEGADDPEVDAELDALLSKYQGGLACTEVACPADIARLDDLQYFRLGHLPLDHPVRGHWAAAGRRVWPDGTVW</sequence>
<dbReference type="AlphaFoldDB" id="A0A0Q2M538"/>
<protein>
    <submittedName>
        <fullName evidence="1">Uncharacterized protein</fullName>
    </submittedName>
</protein>
<dbReference type="EMBL" id="LKTM01000391">
    <property type="protein sequence ID" value="KQH75039.1"/>
    <property type="molecule type" value="Genomic_DNA"/>
</dbReference>
<accession>A0A0Q2M538</accession>
<proteinExistence type="predicted"/>
<evidence type="ECO:0000313" key="2">
    <source>
        <dbReference type="Proteomes" id="UP000051677"/>
    </source>
</evidence>